<dbReference type="AlphaFoldDB" id="A0A2H0DUT6"/>
<protein>
    <submittedName>
        <fullName evidence="1">Uncharacterized protein</fullName>
    </submittedName>
</protein>
<evidence type="ECO:0000313" key="1">
    <source>
        <dbReference type="EMBL" id="PIP85821.1"/>
    </source>
</evidence>
<reference evidence="1 2" key="1">
    <citation type="submission" date="2017-09" db="EMBL/GenBank/DDBJ databases">
        <title>Depth-based differentiation of microbial function through sediment-hosted aquifers and enrichment of novel symbionts in the deep terrestrial subsurface.</title>
        <authorList>
            <person name="Probst A.J."/>
            <person name="Ladd B."/>
            <person name="Jarett J.K."/>
            <person name="Geller-Mcgrath D.E."/>
            <person name="Sieber C.M."/>
            <person name="Emerson J.B."/>
            <person name="Anantharaman K."/>
            <person name="Thomas B.C."/>
            <person name="Malmstrom R."/>
            <person name="Stieglmeier M."/>
            <person name="Klingl A."/>
            <person name="Woyke T."/>
            <person name="Ryan C.M."/>
            <person name="Banfield J.F."/>
        </authorList>
    </citation>
    <scope>NUCLEOTIDE SEQUENCE [LARGE SCALE GENOMIC DNA]</scope>
    <source>
        <strain evidence="1">CG22_combo_CG10-13_8_21_14_all_43_12</strain>
    </source>
</reference>
<dbReference type="Proteomes" id="UP000231136">
    <property type="component" value="Unassembled WGS sequence"/>
</dbReference>
<dbReference type="Gene3D" id="1.20.58.130">
    <property type="match status" value="1"/>
</dbReference>
<dbReference type="EMBL" id="PCTR01000073">
    <property type="protein sequence ID" value="PIP85821.1"/>
    <property type="molecule type" value="Genomic_DNA"/>
</dbReference>
<sequence length="89" mass="10180">MLTKGDLAAIKTIVQDEVKIIVKKEVKVIVKTEVGELRTEMNKLRTEIMVGMNENTKDLVELITTGFSTHESLLDNHETRIVHLEFNKM</sequence>
<gene>
    <name evidence="1" type="ORF">COW83_02230</name>
</gene>
<proteinExistence type="predicted"/>
<organism evidence="1 2">
    <name type="scientific">Candidatus Collierbacteria bacterium CG22_combo_CG10-13_8_21_14_all_43_12</name>
    <dbReference type="NCBI Taxonomy" id="1974537"/>
    <lineage>
        <taxon>Bacteria</taxon>
        <taxon>Candidatus Collieribacteriota</taxon>
    </lineage>
</organism>
<accession>A0A2H0DUT6</accession>
<name>A0A2H0DUT6_9BACT</name>
<evidence type="ECO:0000313" key="2">
    <source>
        <dbReference type="Proteomes" id="UP000231136"/>
    </source>
</evidence>
<comment type="caution">
    <text evidence="1">The sequence shown here is derived from an EMBL/GenBank/DDBJ whole genome shotgun (WGS) entry which is preliminary data.</text>
</comment>